<dbReference type="SUPFAM" id="SSF52540">
    <property type="entry name" value="P-loop containing nucleoside triphosphate hydrolases"/>
    <property type="match status" value="1"/>
</dbReference>
<dbReference type="RefSeq" id="WP_354700529.1">
    <property type="nucleotide sequence ID" value="NZ_CP114014.1"/>
</dbReference>
<dbReference type="CDD" id="cd03228">
    <property type="entry name" value="ABCC_MRP_Like"/>
    <property type="match status" value="1"/>
</dbReference>
<dbReference type="InterPro" id="IPR017871">
    <property type="entry name" value="ABC_transporter-like_CS"/>
</dbReference>
<feature type="transmembrane region" description="Helical" evidence="7">
    <location>
        <begin position="31"/>
        <end position="53"/>
    </location>
</feature>
<evidence type="ECO:0000259" key="9">
    <source>
        <dbReference type="PROSITE" id="PS50929"/>
    </source>
</evidence>
<keyword evidence="4" id="KW-0067">ATP-binding</keyword>
<dbReference type="InterPro" id="IPR003593">
    <property type="entry name" value="AAA+_ATPase"/>
</dbReference>
<evidence type="ECO:0000313" key="10">
    <source>
        <dbReference type="EMBL" id="XAY03982.1"/>
    </source>
</evidence>
<dbReference type="EMBL" id="CP114014">
    <property type="protein sequence ID" value="XAY03982.1"/>
    <property type="molecule type" value="Genomic_DNA"/>
</dbReference>
<dbReference type="PROSITE" id="PS50893">
    <property type="entry name" value="ABC_TRANSPORTER_2"/>
    <property type="match status" value="1"/>
</dbReference>
<dbReference type="AlphaFoldDB" id="A0AAU7AQP7"/>
<dbReference type="Gene3D" id="1.20.1560.10">
    <property type="entry name" value="ABC transporter type 1, transmembrane domain"/>
    <property type="match status" value="1"/>
</dbReference>
<dbReference type="PANTHER" id="PTHR24221">
    <property type="entry name" value="ATP-BINDING CASSETTE SUB-FAMILY B"/>
    <property type="match status" value="1"/>
</dbReference>
<dbReference type="InterPro" id="IPR039421">
    <property type="entry name" value="Type_1_exporter"/>
</dbReference>
<evidence type="ECO:0000256" key="3">
    <source>
        <dbReference type="ARBA" id="ARBA00022741"/>
    </source>
</evidence>
<evidence type="ECO:0000256" key="7">
    <source>
        <dbReference type="SAM" id="Phobius"/>
    </source>
</evidence>
<keyword evidence="6 7" id="KW-0472">Membrane</keyword>
<name>A0AAU7AQP7_9ACTN</name>
<keyword evidence="5 7" id="KW-1133">Transmembrane helix</keyword>
<organism evidence="10">
    <name type="scientific">Paraconexibacter sp. AEG42_29</name>
    <dbReference type="NCBI Taxonomy" id="2997339"/>
    <lineage>
        <taxon>Bacteria</taxon>
        <taxon>Bacillati</taxon>
        <taxon>Actinomycetota</taxon>
        <taxon>Thermoleophilia</taxon>
        <taxon>Solirubrobacterales</taxon>
        <taxon>Paraconexibacteraceae</taxon>
        <taxon>Paraconexibacter</taxon>
    </lineage>
</organism>
<dbReference type="InterPro" id="IPR027417">
    <property type="entry name" value="P-loop_NTPase"/>
</dbReference>
<evidence type="ECO:0000256" key="1">
    <source>
        <dbReference type="ARBA" id="ARBA00004651"/>
    </source>
</evidence>
<reference evidence="10" key="1">
    <citation type="submission" date="2022-12" db="EMBL/GenBank/DDBJ databases">
        <title>Paraconexibacter alkalitolerans sp. nov. and Baekduia alba sp. nov., isolated from soil and emended description of the genera Paraconexibacter (Chun et al., 2020) and Baekduia (An et al., 2020).</title>
        <authorList>
            <person name="Vieira S."/>
            <person name="Huber K.J."/>
            <person name="Geppert A."/>
            <person name="Wolf J."/>
            <person name="Neumann-Schaal M."/>
            <person name="Muesken M."/>
            <person name="Overmann J."/>
        </authorList>
    </citation>
    <scope>NUCLEOTIDE SEQUENCE</scope>
    <source>
        <strain evidence="10">AEG42_29</strain>
    </source>
</reference>
<feature type="domain" description="ABC transporter" evidence="8">
    <location>
        <begin position="308"/>
        <end position="520"/>
    </location>
</feature>
<dbReference type="InterPro" id="IPR011527">
    <property type="entry name" value="ABC1_TM_dom"/>
</dbReference>
<dbReference type="InterPro" id="IPR036640">
    <property type="entry name" value="ABC1_TM_sf"/>
</dbReference>
<keyword evidence="2 7" id="KW-0812">Transmembrane</keyword>
<gene>
    <name evidence="10" type="ORF">DSM112329_00808</name>
</gene>
<dbReference type="KEGG" id="parq:DSM112329_00808"/>
<dbReference type="GO" id="GO:0005524">
    <property type="term" value="F:ATP binding"/>
    <property type="evidence" value="ECO:0007669"/>
    <property type="project" value="UniProtKB-KW"/>
</dbReference>
<feature type="transmembrane region" description="Helical" evidence="7">
    <location>
        <begin position="108"/>
        <end position="128"/>
    </location>
</feature>
<comment type="subcellular location">
    <subcellularLocation>
        <location evidence="1">Cell membrane</location>
        <topology evidence="1">Multi-pass membrane protein</topology>
    </subcellularLocation>
</comment>
<evidence type="ECO:0000256" key="6">
    <source>
        <dbReference type="ARBA" id="ARBA00023136"/>
    </source>
</evidence>
<dbReference type="GO" id="GO:0140359">
    <property type="term" value="F:ABC-type transporter activity"/>
    <property type="evidence" value="ECO:0007669"/>
    <property type="project" value="InterPro"/>
</dbReference>
<feature type="domain" description="ABC transmembrane type-1" evidence="9">
    <location>
        <begin position="1"/>
        <end position="271"/>
    </location>
</feature>
<dbReference type="Pfam" id="PF00005">
    <property type="entry name" value="ABC_tran"/>
    <property type="match status" value="1"/>
</dbReference>
<dbReference type="PANTHER" id="PTHR24221:SF654">
    <property type="entry name" value="ATP-BINDING CASSETTE SUB-FAMILY B MEMBER 6"/>
    <property type="match status" value="1"/>
</dbReference>
<evidence type="ECO:0000256" key="4">
    <source>
        <dbReference type="ARBA" id="ARBA00022840"/>
    </source>
</evidence>
<dbReference type="GO" id="GO:0016887">
    <property type="term" value="F:ATP hydrolysis activity"/>
    <property type="evidence" value="ECO:0007669"/>
    <property type="project" value="InterPro"/>
</dbReference>
<dbReference type="SUPFAM" id="SSF90123">
    <property type="entry name" value="ABC transporter transmembrane region"/>
    <property type="match status" value="1"/>
</dbReference>
<proteinExistence type="predicted"/>
<dbReference type="GO" id="GO:0034040">
    <property type="term" value="F:ATPase-coupled lipid transmembrane transporter activity"/>
    <property type="evidence" value="ECO:0007669"/>
    <property type="project" value="TreeGrafter"/>
</dbReference>
<dbReference type="InterPro" id="IPR003439">
    <property type="entry name" value="ABC_transporter-like_ATP-bd"/>
</dbReference>
<evidence type="ECO:0000256" key="2">
    <source>
        <dbReference type="ARBA" id="ARBA00022692"/>
    </source>
</evidence>
<evidence type="ECO:0000259" key="8">
    <source>
        <dbReference type="PROSITE" id="PS50893"/>
    </source>
</evidence>
<protein>
    <submittedName>
        <fullName evidence="10">ABC transporter</fullName>
    </submittedName>
</protein>
<evidence type="ECO:0000256" key="5">
    <source>
        <dbReference type="ARBA" id="ARBA00022989"/>
    </source>
</evidence>
<dbReference type="Gene3D" id="3.40.50.300">
    <property type="entry name" value="P-loop containing nucleotide triphosphate hydrolases"/>
    <property type="match status" value="1"/>
</dbReference>
<dbReference type="PROSITE" id="PS50929">
    <property type="entry name" value="ABC_TM1F"/>
    <property type="match status" value="1"/>
</dbReference>
<feature type="transmembrane region" description="Helical" evidence="7">
    <location>
        <begin position="214"/>
        <end position="234"/>
    </location>
</feature>
<feature type="transmembrane region" description="Helical" evidence="7">
    <location>
        <begin position="134"/>
        <end position="161"/>
    </location>
</feature>
<accession>A0AAU7AQP7</accession>
<dbReference type="PROSITE" id="PS00211">
    <property type="entry name" value="ABC_TRANSPORTER_1"/>
    <property type="match status" value="1"/>
</dbReference>
<dbReference type="SMART" id="SM00382">
    <property type="entry name" value="AAA"/>
    <property type="match status" value="1"/>
</dbReference>
<keyword evidence="3" id="KW-0547">Nucleotide-binding</keyword>
<sequence>MGLALLVPAFGVASGDSRVAIPGLGVDVSPAVALVAVALAVTARAALSAYSTVVTTKMRLRTTDGLRRDLLEATLHADWRFTVQHHRSDLLQQLTTQVGRVGTALDTLGRITIALVMLVAVAGAAIVVDPVIGLSAVVTVALVALVARGSVGSAAHLGALFTQRVFAYGQQVTDLLASLQVARAHDASARWLDSVSAEAARGSELQAEFVRRQALLQFVMAVAGVIGLLGLLVAARHAGLETTVLVVLAMAASRLLGSTQTLIQMSQLLANTAAAVDEVADYLDEARAHREHEPSAGDALPTGEPATIAIEGLRVGYAERPVLSDLSCRMPAGQVTLIRGPSGAGKTTLIAVIVGLLKPEEGRLLIDDAPPADLPAWRARCGYVPQESTLVTGSVRTNLTWTVHTGRDVGDAELWAALRTACVDDVVHALPDGLDTDLSDFPRLSGGERQRLCIARALVRRPDVLILDEATSALDEETERRVLSGLRGQDRTVVMVGHRAALVDVADHVVEIGAHVAAER</sequence>
<dbReference type="GO" id="GO:0005886">
    <property type="term" value="C:plasma membrane"/>
    <property type="evidence" value="ECO:0007669"/>
    <property type="project" value="UniProtKB-SubCell"/>
</dbReference>